<dbReference type="STRING" id="34508.A0A4V6A1W0"/>
<feature type="region of interest" description="Disordered" evidence="2">
    <location>
        <begin position="127"/>
        <end position="186"/>
    </location>
</feature>
<feature type="compositionally biased region" description="Gly residues" evidence="2">
    <location>
        <begin position="130"/>
        <end position="148"/>
    </location>
</feature>
<dbReference type="Proteomes" id="UP000298663">
    <property type="component" value="Unassembled WGS sequence"/>
</dbReference>
<dbReference type="EMBL" id="AZBU02000005">
    <property type="protein sequence ID" value="TKR76745.1"/>
    <property type="molecule type" value="Genomic_DNA"/>
</dbReference>
<dbReference type="FunFam" id="2.60.40.790:FF:000013">
    <property type="entry name" value="Very-long-chain (3R)-3-hydroxyacyl-CoA dehydratase"/>
    <property type="match status" value="1"/>
</dbReference>
<organism evidence="4 5">
    <name type="scientific">Steinernema carpocapsae</name>
    <name type="common">Entomopathogenic nematode</name>
    <dbReference type="NCBI Taxonomy" id="34508"/>
    <lineage>
        <taxon>Eukaryota</taxon>
        <taxon>Metazoa</taxon>
        <taxon>Ecdysozoa</taxon>
        <taxon>Nematoda</taxon>
        <taxon>Chromadorea</taxon>
        <taxon>Rhabditida</taxon>
        <taxon>Tylenchina</taxon>
        <taxon>Panagrolaimomorpha</taxon>
        <taxon>Strongyloidoidea</taxon>
        <taxon>Steinernematidae</taxon>
        <taxon>Steinernema</taxon>
    </lineage>
</organism>
<feature type="domain" description="CS" evidence="3">
    <location>
        <begin position="2"/>
        <end position="88"/>
    </location>
</feature>
<dbReference type="GO" id="GO:0005829">
    <property type="term" value="C:cytosol"/>
    <property type="evidence" value="ECO:0007669"/>
    <property type="project" value="TreeGrafter"/>
</dbReference>
<reference evidence="4 5" key="1">
    <citation type="journal article" date="2015" name="Genome Biol.">
        <title>Comparative genomics of Steinernema reveals deeply conserved gene regulatory networks.</title>
        <authorList>
            <person name="Dillman A.R."/>
            <person name="Macchietto M."/>
            <person name="Porter C.F."/>
            <person name="Rogers A."/>
            <person name="Williams B."/>
            <person name="Antoshechkin I."/>
            <person name="Lee M.M."/>
            <person name="Goodwin Z."/>
            <person name="Lu X."/>
            <person name="Lewis E.E."/>
            <person name="Goodrich-Blair H."/>
            <person name="Stock S.P."/>
            <person name="Adams B.J."/>
            <person name="Sternberg P.W."/>
            <person name="Mortazavi A."/>
        </authorList>
    </citation>
    <scope>NUCLEOTIDE SEQUENCE [LARGE SCALE GENOMIC DNA]</scope>
    <source>
        <strain evidence="4 5">ALL</strain>
    </source>
</reference>
<reference evidence="4 5" key="2">
    <citation type="journal article" date="2019" name="G3 (Bethesda)">
        <title>Hybrid Assembly of the Genome of the Entomopathogenic Nematode Steinernema carpocapsae Identifies the X-Chromosome.</title>
        <authorList>
            <person name="Serra L."/>
            <person name="Macchietto M."/>
            <person name="Macias-Munoz A."/>
            <person name="McGill C.J."/>
            <person name="Rodriguez I.M."/>
            <person name="Rodriguez B."/>
            <person name="Murad R."/>
            <person name="Mortazavi A."/>
        </authorList>
    </citation>
    <scope>NUCLEOTIDE SEQUENCE [LARGE SCALE GENOMIC DNA]</scope>
    <source>
        <strain evidence="4 5">ALL</strain>
    </source>
</reference>
<evidence type="ECO:0000259" key="3">
    <source>
        <dbReference type="PROSITE" id="PS51203"/>
    </source>
</evidence>
<evidence type="ECO:0000256" key="2">
    <source>
        <dbReference type="SAM" id="MobiDB-lite"/>
    </source>
</evidence>
<evidence type="ECO:0000256" key="1">
    <source>
        <dbReference type="ARBA" id="ARBA00025733"/>
    </source>
</evidence>
<accession>A0A4V6A1W0</accession>
<sequence>MSLHPQILWAQRESILFLTVGVEDLTVEDLSFNGKTFHVKGTSGAKKYESTLELFDELKPESVRKIASVRQLELVVEKVKPEWWPRLTAVSGKLPWVKVDFNKWRDEDENELENPDPMNAGQFDLSSLMGGMGGMPGMEGLSGLGGDGAVPSFDDDELDYNSEEDDDEMPPLEPTGEASTPEGAKP</sequence>
<dbReference type="GO" id="GO:0051131">
    <property type="term" value="P:chaperone-mediated protein complex assembly"/>
    <property type="evidence" value="ECO:0007669"/>
    <property type="project" value="TreeGrafter"/>
</dbReference>
<dbReference type="InterPro" id="IPR007052">
    <property type="entry name" value="CS_dom"/>
</dbReference>
<dbReference type="Gene3D" id="2.60.40.790">
    <property type="match status" value="1"/>
</dbReference>
<dbReference type="SUPFAM" id="SSF49764">
    <property type="entry name" value="HSP20-like chaperones"/>
    <property type="match status" value="1"/>
</dbReference>
<comment type="similarity">
    <text evidence="1">Belongs to the p23/wos2 family.</text>
</comment>
<dbReference type="GO" id="GO:0051879">
    <property type="term" value="F:Hsp90 protein binding"/>
    <property type="evidence" value="ECO:0007669"/>
    <property type="project" value="InterPro"/>
</dbReference>
<feature type="compositionally biased region" description="Acidic residues" evidence="2">
    <location>
        <begin position="153"/>
        <end position="170"/>
    </location>
</feature>
<dbReference type="CDD" id="cd06465">
    <property type="entry name" value="p23_hB-ind1_like"/>
    <property type="match status" value="1"/>
</dbReference>
<proteinExistence type="inferred from homology"/>
<dbReference type="PANTHER" id="PTHR22932:SF1">
    <property type="entry name" value="CO-CHAPERONE PROTEIN DAF-41"/>
    <property type="match status" value="1"/>
</dbReference>
<dbReference type="GO" id="GO:0006457">
    <property type="term" value="P:protein folding"/>
    <property type="evidence" value="ECO:0007669"/>
    <property type="project" value="TreeGrafter"/>
</dbReference>
<dbReference type="PANTHER" id="PTHR22932">
    <property type="entry name" value="TELOMERASE-BINDING PROTEIN P23 HSP90 CO-CHAPERONE"/>
    <property type="match status" value="1"/>
</dbReference>
<dbReference type="PROSITE" id="PS51203">
    <property type="entry name" value="CS"/>
    <property type="match status" value="1"/>
</dbReference>
<dbReference type="GO" id="GO:0051087">
    <property type="term" value="F:protein-folding chaperone binding"/>
    <property type="evidence" value="ECO:0007669"/>
    <property type="project" value="TreeGrafter"/>
</dbReference>
<name>A0A4V6A1W0_STECR</name>
<dbReference type="InterPro" id="IPR008978">
    <property type="entry name" value="HSP20-like_chaperone"/>
</dbReference>
<dbReference type="AlphaFoldDB" id="A0A4V6A1W0"/>
<evidence type="ECO:0000313" key="5">
    <source>
        <dbReference type="Proteomes" id="UP000298663"/>
    </source>
</evidence>
<keyword evidence="5" id="KW-1185">Reference proteome</keyword>
<protein>
    <recommendedName>
        <fullName evidence="3">CS domain-containing protein</fullName>
    </recommendedName>
</protein>
<dbReference type="OrthoDB" id="1564555at2759"/>
<dbReference type="InterPro" id="IPR045250">
    <property type="entry name" value="p23-like"/>
</dbReference>
<dbReference type="GO" id="GO:0005634">
    <property type="term" value="C:nucleus"/>
    <property type="evidence" value="ECO:0007669"/>
    <property type="project" value="TreeGrafter"/>
</dbReference>
<gene>
    <name evidence="4" type="ORF">L596_017843</name>
</gene>
<comment type="caution">
    <text evidence="4">The sequence shown here is derived from an EMBL/GenBank/DDBJ whole genome shotgun (WGS) entry which is preliminary data.</text>
</comment>
<evidence type="ECO:0000313" key="4">
    <source>
        <dbReference type="EMBL" id="TKR76745.1"/>
    </source>
</evidence>